<evidence type="ECO:0000256" key="1">
    <source>
        <dbReference type="SAM" id="Coils"/>
    </source>
</evidence>
<accession>A0A0F9G0Q3</accession>
<organism evidence="2">
    <name type="scientific">marine sediment metagenome</name>
    <dbReference type="NCBI Taxonomy" id="412755"/>
    <lineage>
        <taxon>unclassified sequences</taxon>
        <taxon>metagenomes</taxon>
        <taxon>ecological metagenomes</taxon>
    </lineage>
</organism>
<proteinExistence type="predicted"/>
<reference evidence="2" key="1">
    <citation type="journal article" date="2015" name="Nature">
        <title>Complex archaea that bridge the gap between prokaryotes and eukaryotes.</title>
        <authorList>
            <person name="Spang A."/>
            <person name="Saw J.H."/>
            <person name="Jorgensen S.L."/>
            <person name="Zaremba-Niedzwiedzka K."/>
            <person name="Martijn J."/>
            <person name="Lind A.E."/>
            <person name="van Eijk R."/>
            <person name="Schleper C."/>
            <person name="Guy L."/>
            <person name="Ettema T.J."/>
        </authorList>
    </citation>
    <scope>NUCLEOTIDE SEQUENCE</scope>
</reference>
<keyword evidence="1" id="KW-0175">Coiled coil</keyword>
<gene>
    <name evidence="2" type="ORF">LCGC14_1887290</name>
</gene>
<protein>
    <submittedName>
        <fullName evidence="2">Uncharacterized protein</fullName>
    </submittedName>
</protein>
<sequence>MAKKYNLKLSETIAKIVEIYMKFEPLKRGDTISAYIKPAIHKEINKMLNELDFEREKNNELQELLKSEEYKEVLKMLETNKRY</sequence>
<feature type="coiled-coil region" evidence="1">
    <location>
        <begin position="44"/>
        <end position="71"/>
    </location>
</feature>
<name>A0A0F9G0Q3_9ZZZZ</name>
<dbReference type="EMBL" id="LAZR01019538">
    <property type="protein sequence ID" value="KKL92178.1"/>
    <property type="molecule type" value="Genomic_DNA"/>
</dbReference>
<dbReference type="AlphaFoldDB" id="A0A0F9G0Q3"/>
<evidence type="ECO:0000313" key="2">
    <source>
        <dbReference type="EMBL" id="KKL92178.1"/>
    </source>
</evidence>
<comment type="caution">
    <text evidence="2">The sequence shown here is derived from an EMBL/GenBank/DDBJ whole genome shotgun (WGS) entry which is preliminary data.</text>
</comment>